<feature type="region of interest" description="Disordered" evidence="1">
    <location>
        <begin position="261"/>
        <end position="317"/>
    </location>
</feature>
<sequence length="317" mass="33837">MERTVRTVVGLMTGAVSFIIIDYGLLMKSFGHKSCFIALNGAISMTLDSKHPFAPNNILVFGCGGTRAQVRFFSSASNSMFMAFRHWGSLEAAVKHVGLGREEMGSVVASKALGKGISNGFRQLGKAEDEKGGSGKELGDGSEGEVLRDSWFVFGLGWAWAGLRGLLRSGKKCLHWWSAFNSVGVIKTVTTLQGSMTQFLAPLANELIGIIRGTVSSTPSASVGIEIGMTTTIGRKSGGMTSTTTATGGVAFIGEIRDQQEEKKGLHEEGGVEQRRQRSGPRMGSEHALKGSPDFMGGGAFDNIGKDIFRERKDEST</sequence>
<keyword evidence="2" id="KW-0812">Transmembrane</keyword>
<feature type="compositionally biased region" description="Basic and acidic residues" evidence="1">
    <location>
        <begin position="261"/>
        <end position="276"/>
    </location>
</feature>
<dbReference type="AlphaFoldDB" id="A0A2N9ER26"/>
<keyword evidence="2" id="KW-0472">Membrane</keyword>
<gene>
    <name evidence="3" type="ORF">FSB_LOCUS5053</name>
</gene>
<feature type="transmembrane region" description="Helical" evidence="2">
    <location>
        <begin position="7"/>
        <end position="26"/>
    </location>
</feature>
<protein>
    <submittedName>
        <fullName evidence="3">Uncharacterized protein</fullName>
    </submittedName>
</protein>
<evidence type="ECO:0000313" key="3">
    <source>
        <dbReference type="EMBL" id="SPC77171.1"/>
    </source>
</evidence>
<keyword evidence="2" id="KW-1133">Transmembrane helix</keyword>
<name>A0A2N9ER26_FAGSY</name>
<dbReference type="EMBL" id="OIVN01000257">
    <property type="protein sequence ID" value="SPC77171.1"/>
    <property type="molecule type" value="Genomic_DNA"/>
</dbReference>
<feature type="compositionally biased region" description="Basic and acidic residues" evidence="1">
    <location>
        <begin position="304"/>
        <end position="317"/>
    </location>
</feature>
<accession>A0A2N9ER26</accession>
<evidence type="ECO:0000256" key="2">
    <source>
        <dbReference type="SAM" id="Phobius"/>
    </source>
</evidence>
<reference evidence="3" key="1">
    <citation type="submission" date="2018-02" db="EMBL/GenBank/DDBJ databases">
        <authorList>
            <person name="Cohen D.B."/>
            <person name="Kent A.D."/>
        </authorList>
    </citation>
    <scope>NUCLEOTIDE SEQUENCE</scope>
</reference>
<proteinExistence type="predicted"/>
<organism evidence="3">
    <name type="scientific">Fagus sylvatica</name>
    <name type="common">Beechnut</name>
    <dbReference type="NCBI Taxonomy" id="28930"/>
    <lineage>
        <taxon>Eukaryota</taxon>
        <taxon>Viridiplantae</taxon>
        <taxon>Streptophyta</taxon>
        <taxon>Embryophyta</taxon>
        <taxon>Tracheophyta</taxon>
        <taxon>Spermatophyta</taxon>
        <taxon>Magnoliopsida</taxon>
        <taxon>eudicotyledons</taxon>
        <taxon>Gunneridae</taxon>
        <taxon>Pentapetalae</taxon>
        <taxon>rosids</taxon>
        <taxon>fabids</taxon>
        <taxon>Fagales</taxon>
        <taxon>Fagaceae</taxon>
        <taxon>Fagus</taxon>
    </lineage>
</organism>
<evidence type="ECO:0000256" key="1">
    <source>
        <dbReference type="SAM" id="MobiDB-lite"/>
    </source>
</evidence>